<dbReference type="PANTHER" id="PTHR21314">
    <property type="entry name" value="QUEUOSINE 5'-PHOSPHATE N-GLYCOSYLASE_HYDROLASE-RELATED"/>
    <property type="match status" value="1"/>
</dbReference>
<name>A0A8K0K735_LADFU</name>
<dbReference type="Pfam" id="PF10343">
    <property type="entry name" value="Q_salvage"/>
    <property type="match status" value="1"/>
</dbReference>
<dbReference type="EMBL" id="KZ308372">
    <property type="protein sequence ID" value="KAG8228450.1"/>
    <property type="molecule type" value="Genomic_DNA"/>
</dbReference>
<dbReference type="EC" id="3.2.2.-" evidence="6"/>
<evidence type="ECO:0000256" key="4">
    <source>
        <dbReference type="ARBA" id="ARBA00035393"/>
    </source>
</evidence>
<comment type="catalytic activity">
    <reaction evidence="5 6">
        <text>queuosine 5'-phosphate + H2O = queuine + D-ribose 5-phosphate</text>
        <dbReference type="Rhea" id="RHEA:75387"/>
        <dbReference type="ChEBI" id="CHEBI:15377"/>
        <dbReference type="ChEBI" id="CHEBI:17433"/>
        <dbReference type="ChEBI" id="CHEBI:78346"/>
        <dbReference type="ChEBI" id="CHEBI:194371"/>
    </reaction>
    <physiologicalReaction direction="left-to-right" evidence="5 6">
        <dbReference type="Rhea" id="RHEA:75388"/>
    </physiologicalReaction>
</comment>
<dbReference type="AlphaFoldDB" id="A0A8K0K735"/>
<dbReference type="GO" id="GO:0016787">
    <property type="term" value="F:hydrolase activity"/>
    <property type="evidence" value="ECO:0007669"/>
    <property type="project" value="UniProtKB-KW"/>
</dbReference>
<evidence type="ECO:0000256" key="3">
    <source>
        <dbReference type="ARBA" id="ARBA00035306"/>
    </source>
</evidence>
<dbReference type="OrthoDB" id="416777at2759"/>
<proteinExistence type="inferred from homology"/>
<dbReference type="Proteomes" id="UP000792457">
    <property type="component" value="Unassembled WGS sequence"/>
</dbReference>
<dbReference type="GO" id="GO:0006400">
    <property type="term" value="P:tRNA modification"/>
    <property type="evidence" value="ECO:0007669"/>
    <property type="project" value="TreeGrafter"/>
</dbReference>
<evidence type="ECO:0000256" key="2">
    <source>
        <dbReference type="ARBA" id="ARBA00035119"/>
    </source>
</evidence>
<evidence type="ECO:0000256" key="6">
    <source>
        <dbReference type="RuleBase" id="RU365002"/>
    </source>
</evidence>
<keyword evidence="8" id="KW-1185">Reference proteome</keyword>
<comment type="caution">
    <text evidence="7">The sequence shown here is derived from an EMBL/GenBank/DDBJ whole genome shotgun (WGS) entry which is preliminary data.</text>
</comment>
<keyword evidence="1 6" id="KW-0378">Hydrolase</keyword>
<comment type="similarity">
    <text evidence="2 6">Belongs to the QNG1 protein family.</text>
</comment>
<gene>
    <name evidence="7" type="ORF">J437_LFUL009101</name>
</gene>
<protein>
    <recommendedName>
        <fullName evidence="3 6">Queuosine 5'-phosphate N-glycosylase/hydrolase</fullName>
        <ecNumber evidence="6">3.2.2.-</ecNumber>
    </recommendedName>
    <alternativeName>
        <fullName evidence="4 6">Queuosine-nucleotide N-glycosylase/hydrolase</fullName>
    </alternativeName>
</protein>
<dbReference type="PANTHER" id="PTHR21314:SF0">
    <property type="entry name" value="QUEUOSINE 5'-PHOSPHATE N-GLYCOSYLASE_HYDROLASE"/>
    <property type="match status" value="1"/>
</dbReference>
<sequence length="339" mass="38546">MTPLNPRETGRFVSGVAKHVSILSDGIKRVAEEIVNITREKKVTLNSSAGPDNLLPKPTEETAVDFLFVSDVLNFCFWPDKDKPKWRVKWNGKSFTGYYALCAALRKAQEENIPITDPKYYSVISEEDLGRILRPEPNASQVPLLKERVAALRQAGTALIEKYGGTFNQCVKKANKSAEKLLSLIVKDFTSFCDEAEYQGKKVALYKRAQILVGDIWMLYGGKDVGEFHDIELLTAFADYRVPQVLVYFGAMKYTDSLMDTLSKDIQLTNGSPEEVEIRACTIRACELISEELKEMAKQDPTSPVLNDAEVDHFLWNYRRDYAEELEKIPFHKSRCIYY</sequence>
<reference evidence="7" key="2">
    <citation type="submission" date="2017-10" db="EMBL/GenBank/DDBJ databases">
        <title>Ladona fulva Genome sequencing and assembly.</title>
        <authorList>
            <person name="Murali S."/>
            <person name="Richards S."/>
            <person name="Bandaranaike D."/>
            <person name="Bellair M."/>
            <person name="Blankenburg K."/>
            <person name="Chao H."/>
            <person name="Dinh H."/>
            <person name="Doddapaneni H."/>
            <person name="Dugan-Rocha S."/>
            <person name="Elkadiri S."/>
            <person name="Gnanaolivu R."/>
            <person name="Hernandez B."/>
            <person name="Skinner E."/>
            <person name="Javaid M."/>
            <person name="Lee S."/>
            <person name="Li M."/>
            <person name="Ming W."/>
            <person name="Munidasa M."/>
            <person name="Muniz J."/>
            <person name="Nguyen L."/>
            <person name="Hughes D."/>
            <person name="Osuji N."/>
            <person name="Pu L.-L."/>
            <person name="Puazo M."/>
            <person name="Qu C."/>
            <person name="Quiroz J."/>
            <person name="Raj R."/>
            <person name="Weissenberger G."/>
            <person name="Xin Y."/>
            <person name="Zou X."/>
            <person name="Han Y."/>
            <person name="Worley K."/>
            <person name="Muzny D."/>
            <person name="Gibbs R."/>
        </authorList>
    </citation>
    <scope>NUCLEOTIDE SEQUENCE</scope>
    <source>
        <strain evidence="7">Sampled in the wild</strain>
    </source>
</reference>
<evidence type="ECO:0000256" key="1">
    <source>
        <dbReference type="ARBA" id="ARBA00022801"/>
    </source>
</evidence>
<dbReference type="InterPro" id="IPR019438">
    <property type="entry name" value="Q_salvage"/>
</dbReference>
<accession>A0A8K0K735</accession>
<evidence type="ECO:0000313" key="8">
    <source>
        <dbReference type="Proteomes" id="UP000792457"/>
    </source>
</evidence>
<organism evidence="7 8">
    <name type="scientific">Ladona fulva</name>
    <name type="common">Scarce chaser dragonfly</name>
    <name type="synonym">Libellula fulva</name>
    <dbReference type="NCBI Taxonomy" id="123851"/>
    <lineage>
        <taxon>Eukaryota</taxon>
        <taxon>Metazoa</taxon>
        <taxon>Ecdysozoa</taxon>
        <taxon>Arthropoda</taxon>
        <taxon>Hexapoda</taxon>
        <taxon>Insecta</taxon>
        <taxon>Pterygota</taxon>
        <taxon>Palaeoptera</taxon>
        <taxon>Odonata</taxon>
        <taxon>Epiprocta</taxon>
        <taxon>Anisoptera</taxon>
        <taxon>Libelluloidea</taxon>
        <taxon>Libellulidae</taxon>
        <taxon>Ladona</taxon>
    </lineage>
</organism>
<comment type="function">
    <text evidence="6">Catalyzes the hydrolysis of queuosine 5'-phosphate, releasing the nucleobase queuine (q). Is required for salvage of queuine from exogenous queuosine (Q) that is imported and then converted to queuosine 5'-phosphate intracellularly.</text>
</comment>
<evidence type="ECO:0000313" key="7">
    <source>
        <dbReference type="EMBL" id="KAG8228450.1"/>
    </source>
</evidence>
<evidence type="ECO:0000256" key="5">
    <source>
        <dbReference type="ARBA" id="ARBA00048204"/>
    </source>
</evidence>
<reference evidence="7" key="1">
    <citation type="submission" date="2013-04" db="EMBL/GenBank/DDBJ databases">
        <authorList>
            <person name="Qu J."/>
            <person name="Murali S.C."/>
            <person name="Bandaranaike D."/>
            <person name="Bellair M."/>
            <person name="Blankenburg K."/>
            <person name="Chao H."/>
            <person name="Dinh H."/>
            <person name="Doddapaneni H."/>
            <person name="Downs B."/>
            <person name="Dugan-Rocha S."/>
            <person name="Elkadiri S."/>
            <person name="Gnanaolivu R.D."/>
            <person name="Hernandez B."/>
            <person name="Javaid M."/>
            <person name="Jayaseelan J.C."/>
            <person name="Lee S."/>
            <person name="Li M."/>
            <person name="Ming W."/>
            <person name="Munidasa M."/>
            <person name="Muniz J."/>
            <person name="Nguyen L."/>
            <person name="Ongeri F."/>
            <person name="Osuji N."/>
            <person name="Pu L.-L."/>
            <person name="Puazo M."/>
            <person name="Qu C."/>
            <person name="Quiroz J."/>
            <person name="Raj R."/>
            <person name="Weissenberger G."/>
            <person name="Xin Y."/>
            <person name="Zou X."/>
            <person name="Han Y."/>
            <person name="Richards S."/>
            <person name="Worley K."/>
            <person name="Muzny D."/>
            <person name="Gibbs R."/>
        </authorList>
    </citation>
    <scope>NUCLEOTIDE SEQUENCE</scope>
    <source>
        <strain evidence="7">Sampled in the wild</strain>
    </source>
</reference>